<gene>
    <name evidence="2" type="ORF">F383_28388</name>
</gene>
<keyword evidence="1" id="KW-0732">Signal</keyword>
<comment type="caution">
    <text evidence="2">The sequence shown here is derived from an EMBL/GenBank/DDBJ whole genome shotgun (WGS) entry which is preliminary data.</text>
</comment>
<reference evidence="3" key="1">
    <citation type="submission" date="2014-09" db="EMBL/GenBank/DDBJ databases">
        <authorList>
            <person name="Mudge J."/>
            <person name="Ramaraj T."/>
            <person name="Lindquist I.E."/>
            <person name="Bharti A.K."/>
            <person name="Sundararajan A."/>
            <person name="Cameron C.T."/>
            <person name="Woodward J.E."/>
            <person name="May G.D."/>
            <person name="Brubaker C."/>
            <person name="Broadhvest J."/>
            <person name="Wilkins T.A."/>
        </authorList>
    </citation>
    <scope>NUCLEOTIDE SEQUENCE</scope>
    <source>
        <strain evidence="3">cv. AKA8401</strain>
    </source>
</reference>
<proteinExistence type="predicted"/>
<keyword evidence="3" id="KW-1185">Reference proteome</keyword>
<feature type="chain" id="PRO_5002077327" evidence="1">
    <location>
        <begin position="18"/>
        <end position="76"/>
    </location>
</feature>
<evidence type="ECO:0000256" key="1">
    <source>
        <dbReference type="SAM" id="SignalP"/>
    </source>
</evidence>
<accession>A0A0B0MWD2</accession>
<organism evidence="2 3">
    <name type="scientific">Gossypium arboreum</name>
    <name type="common">Tree cotton</name>
    <name type="synonym">Gossypium nanking</name>
    <dbReference type="NCBI Taxonomy" id="29729"/>
    <lineage>
        <taxon>Eukaryota</taxon>
        <taxon>Viridiplantae</taxon>
        <taxon>Streptophyta</taxon>
        <taxon>Embryophyta</taxon>
        <taxon>Tracheophyta</taxon>
        <taxon>Spermatophyta</taxon>
        <taxon>Magnoliopsida</taxon>
        <taxon>eudicotyledons</taxon>
        <taxon>Gunneridae</taxon>
        <taxon>Pentapetalae</taxon>
        <taxon>rosids</taxon>
        <taxon>malvids</taxon>
        <taxon>Malvales</taxon>
        <taxon>Malvaceae</taxon>
        <taxon>Malvoideae</taxon>
        <taxon>Gossypium</taxon>
    </lineage>
</organism>
<evidence type="ECO:0000313" key="2">
    <source>
        <dbReference type="EMBL" id="KHG03241.1"/>
    </source>
</evidence>
<dbReference type="AlphaFoldDB" id="A0A0B0MWD2"/>
<protein>
    <submittedName>
        <fullName evidence="2">Uncharacterized protein</fullName>
    </submittedName>
</protein>
<evidence type="ECO:0000313" key="3">
    <source>
        <dbReference type="Proteomes" id="UP000032142"/>
    </source>
</evidence>
<name>A0A0B0MWD2_GOSAR</name>
<sequence>MPLILISLLSHISDISGSLLYYTSVEFQPPSESSYTQNSDLCHHVTYTHILESFRFQIVKLASLYWPYTLLPRTAQ</sequence>
<dbReference type="EMBL" id="JRRC01337348">
    <property type="protein sequence ID" value="KHG03241.1"/>
    <property type="molecule type" value="Genomic_DNA"/>
</dbReference>
<dbReference type="Proteomes" id="UP000032142">
    <property type="component" value="Unassembled WGS sequence"/>
</dbReference>
<feature type="signal peptide" evidence="1">
    <location>
        <begin position="1"/>
        <end position="17"/>
    </location>
</feature>